<evidence type="ECO:0000313" key="2">
    <source>
        <dbReference type="EMBL" id="KAJ8446147.1"/>
    </source>
</evidence>
<dbReference type="EMBL" id="JAKOGI010000058">
    <property type="protein sequence ID" value="KAJ8446147.1"/>
    <property type="molecule type" value="Genomic_DNA"/>
</dbReference>
<gene>
    <name evidence="2" type="ORF">Cgig2_015918</name>
</gene>
<organism evidence="2 3">
    <name type="scientific">Carnegiea gigantea</name>
    <dbReference type="NCBI Taxonomy" id="171969"/>
    <lineage>
        <taxon>Eukaryota</taxon>
        <taxon>Viridiplantae</taxon>
        <taxon>Streptophyta</taxon>
        <taxon>Embryophyta</taxon>
        <taxon>Tracheophyta</taxon>
        <taxon>Spermatophyta</taxon>
        <taxon>Magnoliopsida</taxon>
        <taxon>eudicotyledons</taxon>
        <taxon>Gunneridae</taxon>
        <taxon>Pentapetalae</taxon>
        <taxon>Caryophyllales</taxon>
        <taxon>Cactineae</taxon>
        <taxon>Cactaceae</taxon>
        <taxon>Cactoideae</taxon>
        <taxon>Echinocereeae</taxon>
        <taxon>Carnegiea</taxon>
    </lineage>
</organism>
<sequence>MELEGDGDLRMFLKGNDKHGHLYMGHSDGLKRRAQKATWSCDHGVVCRRSGRNRDDMVQEGHKGAASDREVRPRSLEMVQTSFETMVYAWVCAPIGLSAVTPPPPLSSMFTEKKTNVHHEKPCSTTDKPMGNCQTATLAICIVLIAGNLPCLPIRRLIFTMVNHAPQPVNPWITGRLQPWVFVIAGRSPHSFIDERRYFNCGKPFSATSKAIGS</sequence>
<name>A0A9Q1KP37_9CARY</name>
<proteinExistence type="predicted"/>
<dbReference type="AlphaFoldDB" id="A0A9Q1KP37"/>
<accession>A0A9Q1KP37</accession>
<dbReference type="Proteomes" id="UP001153076">
    <property type="component" value="Unassembled WGS sequence"/>
</dbReference>
<evidence type="ECO:0000313" key="3">
    <source>
        <dbReference type="Proteomes" id="UP001153076"/>
    </source>
</evidence>
<protein>
    <submittedName>
        <fullName evidence="2">Uncharacterized protein</fullName>
    </submittedName>
</protein>
<feature type="region of interest" description="Disordered" evidence="1">
    <location>
        <begin position="52"/>
        <end position="72"/>
    </location>
</feature>
<comment type="caution">
    <text evidence="2">The sequence shown here is derived from an EMBL/GenBank/DDBJ whole genome shotgun (WGS) entry which is preliminary data.</text>
</comment>
<keyword evidence="3" id="KW-1185">Reference proteome</keyword>
<evidence type="ECO:0000256" key="1">
    <source>
        <dbReference type="SAM" id="MobiDB-lite"/>
    </source>
</evidence>
<reference evidence="2" key="1">
    <citation type="submission" date="2022-04" db="EMBL/GenBank/DDBJ databases">
        <title>Carnegiea gigantea Genome sequencing and assembly v2.</title>
        <authorList>
            <person name="Copetti D."/>
            <person name="Sanderson M.J."/>
            <person name="Burquez A."/>
            <person name="Wojciechowski M.F."/>
        </authorList>
    </citation>
    <scope>NUCLEOTIDE SEQUENCE</scope>
    <source>
        <strain evidence="2">SGP5-SGP5p</strain>
        <tissue evidence="2">Aerial part</tissue>
    </source>
</reference>